<name>A0AAD9H820_9PEZI</name>
<evidence type="ECO:0000313" key="2">
    <source>
        <dbReference type="EMBL" id="KAK2023462.1"/>
    </source>
</evidence>
<gene>
    <name evidence="2" type="ORF">LX32DRAFT_656919</name>
</gene>
<keyword evidence="1" id="KW-0732">Signal</keyword>
<evidence type="ECO:0000256" key="1">
    <source>
        <dbReference type="SAM" id="SignalP"/>
    </source>
</evidence>
<keyword evidence="3" id="KW-1185">Reference proteome</keyword>
<feature type="signal peptide" evidence="1">
    <location>
        <begin position="1"/>
        <end position="17"/>
    </location>
</feature>
<dbReference type="Proteomes" id="UP001232148">
    <property type="component" value="Unassembled WGS sequence"/>
</dbReference>
<evidence type="ECO:0008006" key="4">
    <source>
        <dbReference type="Google" id="ProtNLM"/>
    </source>
</evidence>
<proteinExistence type="predicted"/>
<protein>
    <recommendedName>
        <fullName evidence="4">Secreted protein</fullName>
    </recommendedName>
</protein>
<dbReference type="AlphaFoldDB" id="A0AAD9H820"/>
<accession>A0AAD9H820</accession>
<feature type="chain" id="PRO_5041923607" description="Secreted protein" evidence="1">
    <location>
        <begin position="18"/>
        <end position="168"/>
    </location>
</feature>
<sequence>MLSLLLLLLLLLLMLMGRNDWRPMSRLVSLVSGVMKWRLFHFVLTSLRLAAFCTRIPHEMNNWPAQLSEPPPCQTEERSAIHPALSAIHLPSHTETHILRAVVREIPWLGETPGSTLDDGREDRLEIPRASGRLLMYAHDVNHVRFYLTAWPRAAGGATYYYVGNGLL</sequence>
<comment type="caution">
    <text evidence="2">The sequence shown here is derived from an EMBL/GenBank/DDBJ whole genome shotgun (WGS) entry which is preliminary data.</text>
</comment>
<organism evidence="2 3">
    <name type="scientific">Colletotrichum zoysiae</name>
    <dbReference type="NCBI Taxonomy" id="1216348"/>
    <lineage>
        <taxon>Eukaryota</taxon>
        <taxon>Fungi</taxon>
        <taxon>Dikarya</taxon>
        <taxon>Ascomycota</taxon>
        <taxon>Pezizomycotina</taxon>
        <taxon>Sordariomycetes</taxon>
        <taxon>Hypocreomycetidae</taxon>
        <taxon>Glomerellales</taxon>
        <taxon>Glomerellaceae</taxon>
        <taxon>Colletotrichum</taxon>
        <taxon>Colletotrichum graminicola species complex</taxon>
    </lineage>
</organism>
<reference evidence="2" key="1">
    <citation type="submission" date="2021-06" db="EMBL/GenBank/DDBJ databases">
        <title>Comparative genomics, transcriptomics and evolutionary studies reveal genomic signatures of adaptation to plant cell wall in hemibiotrophic fungi.</title>
        <authorList>
            <consortium name="DOE Joint Genome Institute"/>
            <person name="Baroncelli R."/>
            <person name="Diaz J.F."/>
            <person name="Benocci T."/>
            <person name="Peng M."/>
            <person name="Battaglia E."/>
            <person name="Haridas S."/>
            <person name="Andreopoulos W."/>
            <person name="Labutti K."/>
            <person name="Pangilinan J."/>
            <person name="Floch G.L."/>
            <person name="Makela M.R."/>
            <person name="Henrissat B."/>
            <person name="Grigoriev I.V."/>
            <person name="Crouch J.A."/>
            <person name="De Vries R.P."/>
            <person name="Sukno S.A."/>
            <person name="Thon M.R."/>
        </authorList>
    </citation>
    <scope>NUCLEOTIDE SEQUENCE</scope>
    <source>
        <strain evidence="2">MAFF235873</strain>
    </source>
</reference>
<evidence type="ECO:0000313" key="3">
    <source>
        <dbReference type="Proteomes" id="UP001232148"/>
    </source>
</evidence>
<dbReference type="EMBL" id="MU842998">
    <property type="protein sequence ID" value="KAK2023462.1"/>
    <property type="molecule type" value="Genomic_DNA"/>
</dbReference>